<accession>A0AC61NF34</accession>
<dbReference type="Proteomes" id="UP000826212">
    <property type="component" value="Chromosome"/>
</dbReference>
<name>A0AC61NF34_9BACT</name>
<dbReference type="EMBL" id="CP081303">
    <property type="protein sequence ID" value="QZE12780.1"/>
    <property type="molecule type" value="Genomic_DNA"/>
</dbReference>
<reference evidence="1" key="1">
    <citation type="submission" date="2021-08" db="EMBL/GenBank/DDBJ databases">
        <title>Novel anaerobic bacterium isolated from sea squirt in East Sea, Republic of Korea.</title>
        <authorList>
            <person name="Nguyen T.H."/>
            <person name="Li Z."/>
            <person name="Lee Y.-J."/>
            <person name="Ko J."/>
            <person name="Kim S.-G."/>
        </authorList>
    </citation>
    <scope>NUCLEOTIDE SEQUENCE</scope>
    <source>
        <strain evidence="1">KCTC 25031</strain>
    </source>
</reference>
<organism evidence="1 2">
    <name type="scientific">Halosquirtibacter laminarini</name>
    <dbReference type="NCBI Taxonomy" id="3374600"/>
    <lineage>
        <taxon>Bacteria</taxon>
        <taxon>Pseudomonadati</taxon>
        <taxon>Bacteroidota</taxon>
        <taxon>Bacteroidia</taxon>
        <taxon>Marinilabiliales</taxon>
        <taxon>Prolixibacteraceae</taxon>
        <taxon>Halosquirtibacter</taxon>
    </lineage>
</organism>
<gene>
    <name evidence="1" type="ORF">K4L44_09280</name>
</gene>
<keyword evidence="2" id="KW-1185">Reference proteome</keyword>
<evidence type="ECO:0000313" key="2">
    <source>
        <dbReference type="Proteomes" id="UP000826212"/>
    </source>
</evidence>
<sequence length="188" mass="22120">MKIEVKGNEFYIGINWGAIKELGWFKSTYAIPVDLDILCFEVNNKRQLEVITNLEKKETTWAELSQDDMSGDMNGDDKLDNEWITFYTKRIHEGSRFYVGVINYTEQSLIKVSHFDYRIYNGAPNKDDEIFYKKDILKEVALDHDSESIILGYLTKESGKVYYIPIESPSQCKMKENMFEEIKEKLFY</sequence>
<protein>
    <submittedName>
        <fullName evidence="1">Uncharacterized protein</fullName>
    </submittedName>
</protein>
<proteinExistence type="predicted"/>
<evidence type="ECO:0000313" key="1">
    <source>
        <dbReference type="EMBL" id="QZE12780.1"/>
    </source>
</evidence>